<dbReference type="Proteomes" id="UP000675047">
    <property type="component" value="Unassembled WGS sequence"/>
</dbReference>
<evidence type="ECO:0000256" key="1">
    <source>
        <dbReference type="SAM" id="Phobius"/>
    </source>
</evidence>
<dbReference type="RefSeq" id="WP_210665679.1">
    <property type="nucleotide sequence ID" value="NZ_JAGFBV010000007.1"/>
</dbReference>
<keyword evidence="1" id="KW-1133">Transmembrane helix</keyword>
<organism evidence="2 3">
    <name type="scientific">Flavobacterium geliluteum</name>
    <dbReference type="NCBI Taxonomy" id="2816120"/>
    <lineage>
        <taxon>Bacteria</taxon>
        <taxon>Pseudomonadati</taxon>
        <taxon>Bacteroidota</taxon>
        <taxon>Flavobacteriia</taxon>
        <taxon>Flavobacteriales</taxon>
        <taxon>Flavobacteriaceae</taxon>
        <taxon>Flavobacterium</taxon>
    </lineage>
</organism>
<reference evidence="2 3" key="1">
    <citation type="submission" date="2021-03" db="EMBL/GenBank/DDBJ databases">
        <title>Flavobacterium Flabelliformis Sp. Nov. And Flavobacterium Geliluteum Sp. Nov., Two Novel Multidrug Resistant Psychrophilic Species Isolated From Antarctica.</title>
        <authorList>
            <person name="Kralova S."/>
            <person name="Busse H.J."/>
            <person name="Bezdicek M."/>
            <person name="Nykrynova M."/>
            <person name="Kroupova E."/>
            <person name="Krsek D."/>
            <person name="Sedlacek I."/>
        </authorList>
    </citation>
    <scope>NUCLEOTIDE SEQUENCE [LARGE SCALE GENOMIC DNA]</scope>
    <source>
        <strain evidence="2 3">P7388</strain>
    </source>
</reference>
<sequence length="78" mass="8981">MTKLQVRGFLYQLGCFAILFISSRYLIARFTELSGLWIPMTAFIVSTLISPKFQAVKTKDGEKLFMKWIFIKGIKEIG</sequence>
<dbReference type="EMBL" id="JAGFBV010000007">
    <property type="protein sequence ID" value="MBP4137645.1"/>
    <property type="molecule type" value="Genomic_DNA"/>
</dbReference>
<evidence type="ECO:0000313" key="2">
    <source>
        <dbReference type="EMBL" id="MBP4137645.1"/>
    </source>
</evidence>
<evidence type="ECO:0000313" key="3">
    <source>
        <dbReference type="Proteomes" id="UP000675047"/>
    </source>
</evidence>
<feature type="transmembrane region" description="Helical" evidence="1">
    <location>
        <begin position="33"/>
        <end position="50"/>
    </location>
</feature>
<protein>
    <submittedName>
        <fullName evidence="2">Uncharacterized protein</fullName>
    </submittedName>
</protein>
<dbReference type="AlphaFoldDB" id="A0A940XD88"/>
<accession>A0A940XD88</accession>
<feature type="transmembrane region" description="Helical" evidence="1">
    <location>
        <begin position="9"/>
        <end position="27"/>
    </location>
</feature>
<keyword evidence="3" id="KW-1185">Reference proteome</keyword>
<proteinExistence type="predicted"/>
<comment type="caution">
    <text evidence="2">The sequence shown here is derived from an EMBL/GenBank/DDBJ whole genome shotgun (WGS) entry which is preliminary data.</text>
</comment>
<name>A0A940XD88_9FLAO</name>
<keyword evidence="1" id="KW-0472">Membrane</keyword>
<gene>
    <name evidence="2" type="ORF">J3495_06055</name>
</gene>
<keyword evidence="1" id="KW-0812">Transmembrane</keyword>